<feature type="signal peptide" evidence="2">
    <location>
        <begin position="1"/>
        <end position="37"/>
    </location>
</feature>
<dbReference type="Proteomes" id="UP001443914">
    <property type="component" value="Unassembled WGS sequence"/>
</dbReference>
<evidence type="ECO:0000313" key="4">
    <source>
        <dbReference type="Proteomes" id="UP001443914"/>
    </source>
</evidence>
<keyword evidence="1" id="KW-0812">Transmembrane</keyword>
<sequence length="240" mass="26535">MGSSKKFATSISSIASRLFFLLIIFQVPLFRVPCSCGTCITPIQVTSSELIASEILPVAFVKTLLYPGAIVSALIKGTSIPKFDDILDIYNLSHVQEVPPAIDLRHLEISAGSYFSVAGAILGLRMPGRLSLFGMLLLLWGLIKETMYSDASKNVYVSPIMFISVFIALLCIKGDVKQVVRSFQAHRSAITATILLDHMRKKRKEREMKRLEWTVNYINPKSPRSTKVAQVGITNTVPSN</sequence>
<proteinExistence type="predicted"/>
<name>A0AAW1GU04_SAPOF</name>
<comment type="caution">
    <text evidence="3">The sequence shown here is derived from an EMBL/GenBank/DDBJ whole genome shotgun (WGS) entry which is preliminary data.</text>
</comment>
<evidence type="ECO:0000256" key="1">
    <source>
        <dbReference type="SAM" id="Phobius"/>
    </source>
</evidence>
<keyword evidence="2" id="KW-0732">Signal</keyword>
<dbReference type="PANTHER" id="PTHR35288:SF1">
    <property type="entry name" value="TAIL FIBER"/>
    <property type="match status" value="1"/>
</dbReference>
<protein>
    <submittedName>
        <fullName evidence="3">Uncharacterized protein</fullName>
    </submittedName>
</protein>
<dbReference type="EMBL" id="JBDFQZ010000014">
    <property type="protein sequence ID" value="KAK9666343.1"/>
    <property type="molecule type" value="Genomic_DNA"/>
</dbReference>
<organism evidence="3 4">
    <name type="scientific">Saponaria officinalis</name>
    <name type="common">Common soapwort</name>
    <name type="synonym">Lychnis saponaria</name>
    <dbReference type="NCBI Taxonomy" id="3572"/>
    <lineage>
        <taxon>Eukaryota</taxon>
        <taxon>Viridiplantae</taxon>
        <taxon>Streptophyta</taxon>
        <taxon>Embryophyta</taxon>
        <taxon>Tracheophyta</taxon>
        <taxon>Spermatophyta</taxon>
        <taxon>Magnoliopsida</taxon>
        <taxon>eudicotyledons</taxon>
        <taxon>Gunneridae</taxon>
        <taxon>Pentapetalae</taxon>
        <taxon>Caryophyllales</taxon>
        <taxon>Caryophyllaceae</taxon>
        <taxon>Caryophylleae</taxon>
        <taxon>Saponaria</taxon>
    </lineage>
</organism>
<evidence type="ECO:0000313" key="3">
    <source>
        <dbReference type="EMBL" id="KAK9666343.1"/>
    </source>
</evidence>
<keyword evidence="1" id="KW-1133">Transmembrane helix</keyword>
<feature type="chain" id="PRO_5043957143" evidence="2">
    <location>
        <begin position="38"/>
        <end position="240"/>
    </location>
</feature>
<dbReference type="AlphaFoldDB" id="A0AAW1GU04"/>
<dbReference type="PANTHER" id="PTHR35288">
    <property type="entry name" value="TAIL FIBER"/>
    <property type="match status" value="1"/>
</dbReference>
<feature type="transmembrane region" description="Helical" evidence="1">
    <location>
        <begin position="126"/>
        <end position="143"/>
    </location>
</feature>
<keyword evidence="4" id="KW-1185">Reference proteome</keyword>
<gene>
    <name evidence="3" type="ORF">RND81_14G178200</name>
</gene>
<reference evidence="3" key="1">
    <citation type="submission" date="2024-03" db="EMBL/GenBank/DDBJ databases">
        <title>WGS assembly of Saponaria officinalis var. Norfolk2.</title>
        <authorList>
            <person name="Jenkins J."/>
            <person name="Shu S."/>
            <person name="Grimwood J."/>
            <person name="Barry K."/>
            <person name="Goodstein D."/>
            <person name="Schmutz J."/>
            <person name="Leebens-Mack J."/>
            <person name="Osbourn A."/>
        </authorList>
    </citation>
    <scope>NUCLEOTIDE SEQUENCE [LARGE SCALE GENOMIC DNA]</scope>
    <source>
        <strain evidence="3">JIC</strain>
    </source>
</reference>
<feature type="transmembrane region" description="Helical" evidence="1">
    <location>
        <begin position="155"/>
        <end position="172"/>
    </location>
</feature>
<evidence type="ECO:0000256" key="2">
    <source>
        <dbReference type="SAM" id="SignalP"/>
    </source>
</evidence>
<accession>A0AAW1GU04</accession>
<keyword evidence="1" id="KW-0472">Membrane</keyword>